<evidence type="ECO:0000313" key="8">
    <source>
        <dbReference type="Proteomes" id="UP000008281"/>
    </source>
</evidence>
<dbReference type="Proteomes" id="UP000008281">
    <property type="component" value="Unassembled WGS sequence"/>
</dbReference>
<feature type="compositionally biased region" description="Basic and acidic residues" evidence="5">
    <location>
        <begin position="72"/>
        <end position="85"/>
    </location>
</feature>
<keyword evidence="4" id="KW-0067">ATP-binding</keyword>
<feature type="domain" description="DNA2/NAM7 helicase-like C-terminal" evidence="6">
    <location>
        <begin position="886"/>
        <end position="1064"/>
    </location>
</feature>
<dbReference type="GO" id="GO:0005524">
    <property type="term" value="F:ATP binding"/>
    <property type="evidence" value="ECO:0007669"/>
    <property type="project" value="UniProtKB-KW"/>
</dbReference>
<dbReference type="InterPro" id="IPR041679">
    <property type="entry name" value="DNA2/NAM7-like_C"/>
</dbReference>
<dbReference type="CDD" id="cd18808">
    <property type="entry name" value="SF1_C_Upf1"/>
    <property type="match status" value="1"/>
</dbReference>
<dbReference type="GO" id="GO:0043139">
    <property type="term" value="F:5'-3' DNA helicase activity"/>
    <property type="evidence" value="ECO:0007669"/>
    <property type="project" value="TreeGrafter"/>
</dbReference>
<evidence type="ECO:0000256" key="1">
    <source>
        <dbReference type="ARBA" id="ARBA00022741"/>
    </source>
</evidence>
<keyword evidence="3" id="KW-0347">Helicase</keyword>
<dbReference type="PANTHER" id="PTHR43788:SF16">
    <property type="entry name" value="HELICASE WITH ZINC FINGER 2"/>
    <property type="match status" value="1"/>
</dbReference>
<keyword evidence="8" id="KW-1185">Reference proteome</keyword>
<dbReference type="InParanoid" id="E3NKT9"/>
<dbReference type="HOGENOM" id="CLU_005949_0_0_1"/>
<feature type="compositionally biased region" description="Pro residues" evidence="5">
    <location>
        <begin position="1"/>
        <end position="18"/>
    </location>
</feature>
<dbReference type="Gene3D" id="3.40.50.300">
    <property type="entry name" value="P-loop containing nucleotide triphosphate hydrolases"/>
    <property type="match status" value="2"/>
</dbReference>
<dbReference type="EMBL" id="DS268831">
    <property type="protein sequence ID" value="EFP03516.1"/>
    <property type="molecule type" value="Genomic_DNA"/>
</dbReference>
<dbReference type="eggNOG" id="KOG1801">
    <property type="taxonomic scope" value="Eukaryota"/>
</dbReference>
<evidence type="ECO:0000313" key="7">
    <source>
        <dbReference type="EMBL" id="EFP03516.1"/>
    </source>
</evidence>
<evidence type="ECO:0000256" key="2">
    <source>
        <dbReference type="ARBA" id="ARBA00022801"/>
    </source>
</evidence>
<feature type="compositionally biased region" description="Basic and acidic residues" evidence="5">
    <location>
        <begin position="1020"/>
        <end position="1031"/>
    </location>
</feature>
<dbReference type="OMA" id="IARPRIF"/>
<dbReference type="InterPro" id="IPR027417">
    <property type="entry name" value="P-loop_NTPase"/>
</dbReference>
<evidence type="ECO:0000256" key="3">
    <source>
        <dbReference type="ARBA" id="ARBA00022806"/>
    </source>
</evidence>
<keyword evidence="2" id="KW-0378">Hydrolase</keyword>
<organism evidence="8">
    <name type="scientific">Caenorhabditis remanei</name>
    <name type="common">Caenorhabditis vulgaris</name>
    <dbReference type="NCBI Taxonomy" id="31234"/>
    <lineage>
        <taxon>Eukaryota</taxon>
        <taxon>Metazoa</taxon>
        <taxon>Ecdysozoa</taxon>
        <taxon>Nematoda</taxon>
        <taxon>Chromadorea</taxon>
        <taxon>Rhabditida</taxon>
        <taxon>Rhabditina</taxon>
        <taxon>Rhabditomorpha</taxon>
        <taxon>Rhabditoidea</taxon>
        <taxon>Rhabditidae</taxon>
        <taxon>Peloderinae</taxon>
        <taxon>Caenorhabditis</taxon>
    </lineage>
</organism>
<evidence type="ECO:0000259" key="6">
    <source>
        <dbReference type="Pfam" id="PF13087"/>
    </source>
</evidence>
<dbReference type="GO" id="GO:0016787">
    <property type="term" value="F:hydrolase activity"/>
    <property type="evidence" value="ECO:0007669"/>
    <property type="project" value="UniProtKB-KW"/>
</dbReference>
<dbReference type="AlphaFoldDB" id="E3NKT9"/>
<accession>E3NKT9</accession>
<feature type="region of interest" description="Disordered" evidence="5">
    <location>
        <begin position="1"/>
        <end position="21"/>
    </location>
</feature>
<dbReference type="STRING" id="31234.E3NKT9"/>
<feature type="region of interest" description="Disordered" evidence="5">
    <location>
        <begin position="50"/>
        <end position="92"/>
    </location>
</feature>
<keyword evidence="1" id="KW-0547">Nucleotide-binding</keyword>
<dbReference type="Pfam" id="PF13087">
    <property type="entry name" value="AAA_12"/>
    <property type="match status" value="1"/>
</dbReference>
<sequence length="1102" mass="121238">MTDNPADPPLNDQPPPTDPAAAAEDLLLSNNDIEMIDVSPEQEAEILGVDVTETSTEETQESTERPSSVSTVHEEENGFQKDRSSEMNPATPVVNETNSALEKITSLPEDRSLNSVDSHPIQTYVTSDSADPSDHPFAPHYTFVKNTPPSMNEHVRWIATQIDLAHVTFFRAKTEAASQIFTEGGGGRSGAPKTALTGITSKPSDWGVIYIIVESDGRGWYAKPHLLEVVANDRPDLHMVYFDVFADDLSNPGVVPHTSNYYPGDALYVTELVTRPKATVGEKLTSFTGIHSTKNHHFWKIKTCHLLHRTIQEDVVAVKVHSSKSRSGKVLCVAAGFNTLVTAKVDMFKALDKTASAGTIVSAKIFCPKLKTGEFVWNLSDESRPYAADQTRDHASSAPTLPSVITLATASMETQETMCHTVQPFKKFPGDIRKCYKALFDSAYLGLSGTLALANKNKDFQVHTVLIDRVLTVRNKPTISFVLTNLSGPAQISQWARSSVFLMKADGRNLQMEVDDASFVDNDLVIRAKLITSESEAVDTAYKMNRVRTIVWQEMENNEYHLKLFPSAAVYQTMDPKAPVKLLLEACLGGRPIPWESIPDHRFNIEMGSVVLTSEQSRYVCALAKTNIPVIVANSSFGVGKTTMIAAALHITIRESAGNKMHLAMATTNAATAAIVLSYSKISNAATIIRMISAANYDHIDPQHRTSFDFPVVWPREFDKLLQRTDNDDQAPITEIVLDAYAHLRRVQSISLKLVRRKDLQKALKAVQKPIRTIFEILVQLINPRGVIGTISSVTDALRENGAMSQYGSRVATVQMDEASQIAIHSVIALGPLCPKARYALIGDIKQLKPYADIDLNEVLKVPAVGNLLGGTSKTSCQLNITEVRRCPFEVTATSSALFYQNRLTSIRRPRERSRFLDLLAFNNGYPLQIIDTTRFAAQQTSGTSLFNPTEASIALAITSRVLAREEKASIGILTYYKAKAGYVARELDDTPAFVGTIDASQGQEFDLVIILTSRSKSFHSSDRAGERNKTPDGTAAADPDFIESPERLNVAMTRTKSLCLVLVDVAAAGRSKLWSNLFCKIPPGSFHNDPSHLMRHLQTLH</sequence>
<reference evidence="7" key="1">
    <citation type="submission" date="2007-07" db="EMBL/GenBank/DDBJ databases">
        <title>PCAP assembly of the Caenorhabditis remanei genome.</title>
        <authorList>
            <consortium name="The Caenorhabditis remanei Sequencing Consortium"/>
            <person name="Wilson R.K."/>
        </authorList>
    </citation>
    <scope>NUCLEOTIDE SEQUENCE [LARGE SCALE GENOMIC DNA]</scope>
    <source>
        <strain evidence="7">PB4641</strain>
    </source>
</reference>
<proteinExistence type="predicted"/>
<dbReference type="InterPro" id="IPR050534">
    <property type="entry name" value="Coronavir_polyprotein_1ab"/>
</dbReference>
<gene>
    <name evidence="7" type="ORF">CRE_17643</name>
</gene>
<name>E3NKT9_CAERE</name>
<dbReference type="OrthoDB" id="5813042at2759"/>
<feature type="region of interest" description="Disordered" evidence="5">
    <location>
        <begin position="1020"/>
        <end position="1041"/>
    </location>
</feature>
<dbReference type="PANTHER" id="PTHR43788">
    <property type="entry name" value="DNA2/NAM7 HELICASE FAMILY MEMBER"/>
    <property type="match status" value="1"/>
</dbReference>
<dbReference type="InterPro" id="IPR047187">
    <property type="entry name" value="SF1_C_Upf1"/>
</dbReference>
<dbReference type="SUPFAM" id="SSF52540">
    <property type="entry name" value="P-loop containing nucleoside triphosphate hydrolases"/>
    <property type="match status" value="1"/>
</dbReference>
<protein>
    <recommendedName>
        <fullName evidence="6">DNA2/NAM7 helicase-like C-terminal domain-containing protein</fullName>
    </recommendedName>
</protein>
<evidence type="ECO:0000256" key="5">
    <source>
        <dbReference type="SAM" id="MobiDB-lite"/>
    </source>
</evidence>
<evidence type="ECO:0000256" key="4">
    <source>
        <dbReference type="ARBA" id="ARBA00022840"/>
    </source>
</evidence>